<evidence type="ECO:0000256" key="1">
    <source>
        <dbReference type="SAM" id="Phobius"/>
    </source>
</evidence>
<evidence type="ECO:0000313" key="3">
    <source>
        <dbReference type="Proteomes" id="UP000481153"/>
    </source>
</evidence>
<protein>
    <submittedName>
        <fullName evidence="2">Uncharacterized protein</fullName>
    </submittedName>
</protein>
<organism evidence="2 3">
    <name type="scientific">Aphanomyces euteiches</name>
    <dbReference type="NCBI Taxonomy" id="100861"/>
    <lineage>
        <taxon>Eukaryota</taxon>
        <taxon>Sar</taxon>
        <taxon>Stramenopiles</taxon>
        <taxon>Oomycota</taxon>
        <taxon>Saprolegniomycetes</taxon>
        <taxon>Saprolegniales</taxon>
        <taxon>Verrucalvaceae</taxon>
        <taxon>Aphanomyces</taxon>
    </lineage>
</organism>
<feature type="transmembrane region" description="Helical" evidence="1">
    <location>
        <begin position="32"/>
        <end position="52"/>
    </location>
</feature>
<feature type="transmembrane region" description="Helical" evidence="1">
    <location>
        <begin position="125"/>
        <end position="146"/>
    </location>
</feature>
<evidence type="ECO:0000313" key="2">
    <source>
        <dbReference type="EMBL" id="KAF0739991.1"/>
    </source>
</evidence>
<comment type="caution">
    <text evidence="2">The sequence shown here is derived from an EMBL/GenBank/DDBJ whole genome shotgun (WGS) entry which is preliminary data.</text>
</comment>
<proteinExistence type="predicted"/>
<name>A0A6G0XIQ7_9STRA</name>
<accession>A0A6G0XIQ7</accession>
<dbReference type="AlphaFoldDB" id="A0A6G0XIQ7"/>
<dbReference type="VEuPathDB" id="FungiDB:AeMF1_015604"/>
<dbReference type="Proteomes" id="UP000481153">
    <property type="component" value="Unassembled WGS sequence"/>
</dbReference>
<feature type="transmembrane region" description="Helical" evidence="1">
    <location>
        <begin position="64"/>
        <end position="82"/>
    </location>
</feature>
<reference evidence="2 3" key="1">
    <citation type="submission" date="2019-07" db="EMBL/GenBank/DDBJ databases">
        <title>Genomics analysis of Aphanomyces spp. identifies a new class of oomycete effector associated with host adaptation.</title>
        <authorList>
            <person name="Gaulin E."/>
        </authorList>
    </citation>
    <scope>NUCLEOTIDE SEQUENCE [LARGE SCALE GENOMIC DNA]</scope>
    <source>
        <strain evidence="2 3">ATCC 201684</strain>
    </source>
</reference>
<feature type="transmembrane region" description="Helical" evidence="1">
    <location>
        <begin position="94"/>
        <end position="113"/>
    </location>
</feature>
<keyword evidence="1" id="KW-0472">Membrane</keyword>
<keyword evidence="3" id="KW-1185">Reference proteome</keyword>
<keyword evidence="1" id="KW-0812">Transmembrane</keyword>
<dbReference type="EMBL" id="VJMJ01000055">
    <property type="protein sequence ID" value="KAF0739991.1"/>
    <property type="molecule type" value="Genomic_DNA"/>
</dbReference>
<sequence length="167" mass="18503">MIASTSSSPASRFLDTNLLHVLRDQNINQSRIWRGLLVSVGLSLCGLMTLKALGVSTADQYLGFVYKLAAAGYFGEAGLVIYNRKDYPTLVYTAMRALLVLSWLASGVAFAWWRHTSTANVHDLSNWFMLVVVMGPRLFAAVCWLANRELHALDSELSHLQKILPSS</sequence>
<gene>
    <name evidence="2" type="ORF">Ae201684_004438</name>
</gene>
<keyword evidence="1" id="KW-1133">Transmembrane helix</keyword>